<name>A0AAI8Y660_CUPMC</name>
<dbReference type="AlphaFoldDB" id="A0AAI8Y660"/>
<reference evidence="1" key="3">
    <citation type="submission" date="2004-11" db="EMBL/GenBank/DDBJ databases">
        <title>Sequence and features of the Ralstonia metallidurans CH34 heavy metals plasmids pMOL28 and pMOL30.</title>
        <authorList>
            <person name="Monchy S."/>
            <person name="Van der Lelie D."/>
            <person name="Vallaeys T."/>
            <person name="Taghavi S."/>
            <person name="Benotmane M."/>
            <person name="McCorkle S."/>
            <person name="Dunn J."/>
            <person name="Lapidus A."/>
            <person name="Mergeay M."/>
        </authorList>
    </citation>
    <scope>NUCLEOTIDE SEQUENCE</scope>
    <source>
        <strain evidence="1">CH34</strain>
        <plasmid evidence="1">pMOL30</plasmid>
    </source>
</reference>
<sequence length="86" mass="9876">MLTRGMLEDQKTLQFRGIHAKLQGRRTFGLEVIDISENDSIDVSAGVNQHLPERSLTVRGMEDFHNLNHVEKALRFDQVTVDRQLC</sequence>
<proteinExistence type="predicted"/>
<keyword evidence="1" id="KW-0614">Plasmid</keyword>
<evidence type="ECO:0000313" key="1">
    <source>
        <dbReference type="EMBL" id="CAI11217.1"/>
    </source>
</evidence>
<reference evidence="1" key="1">
    <citation type="journal article" date="1995" name="J. Ind. Microbiol.">
        <title>The czc operon of Alcaligenes eutrophus CH34: from resistance mechanism to the removal of heavy metals.</title>
        <authorList>
            <person name="Diels L."/>
            <person name="Dong Q."/>
            <person name="van der Lelie D."/>
            <person name="Baeyens W."/>
            <person name="Mergeay M."/>
        </authorList>
    </citation>
    <scope>NUCLEOTIDE SEQUENCE</scope>
    <source>
        <strain evidence="1">CH34</strain>
    </source>
</reference>
<gene>
    <name evidence="1" type="primary">RMe0249</name>
</gene>
<accession>A0AAI8Y660</accession>
<protein>
    <submittedName>
        <fullName evidence="1">Uncharacterized protein</fullName>
    </submittedName>
</protein>
<reference evidence="1" key="2">
    <citation type="journal article" date="2001" name="J. Bacteriol.">
        <title>Cloning and functional analysis of the pbr lead resistance determinant of Ralstonia metallidurans CH34.</title>
        <authorList>
            <person name="Borremans B."/>
            <person name="Hobman J."/>
            <person name="Provoost A."/>
            <person name="Brown N.L."/>
            <person name="van der Lelie D."/>
        </authorList>
    </citation>
    <scope>NUCLEOTIDE SEQUENCE</scope>
    <source>
        <strain evidence="1">CH34</strain>
    </source>
</reference>
<geneLocation type="plasmid" evidence="1">
    <name>pMOL30</name>
</geneLocation>
<organism evidence="1">
    <name type="scientific">Cupriavidus metallidurans (strain ATCC 43123 / DSM 2839 / NBRC 102507 / CH34)</name>
    <name type="common">Ralstonia metallidurans</name>
    <dbReference type="NCBI Taxonomy" id="266264"/>
    <lineage>
        <taxon>Bacteria</taxon>
        <taxon>Pseudomonadati</taxon>
        <taxon>Pseudomonadota</taxon>
        <taxon>Betaproteobacteria</taxon>
        <taxon>Burkholderiales</taxon>
        <taxon>Burkholderiaceae</taxon>
        <taxon>Cupriavidus</taxon>
    </lineage>
</organism>
<dbReference type="EMBL" id="X71400">
    <property type="protein sequence ID" value="CAI11217.1"/>
    <property type="molecule type" value="Genomic_DNA"/>
</dbReference>